<evidence type="ECO:0000256" key="3">
    <source>
        <dbReference type="ARBA" id="ARBA00022255"/>
    </source>
</evidence>
<dbReference type="InterPro" id="IPR050603">
    <property type="entry name" value="MYST_HAT"/>
</dbReference>
<dbReference type="AlphaFoldDB" id="A0A0L0TDC0"/>
<evidence type="ECO:0000256" key="6">
    <source>
        <dbReference type="ARBA" id="ARBA00022853"/>
    </source>
</evidence>
<comment type="catalytic activity">
    <reaction evidence="16">
        <text>(2E)-butenoyl-CoA + L-lysyl-[protein] = N(6)-(2E)-butenoyl-L-lysyl-[protein] + CoA + H(+)</text>
        <dbReference type="Rhea" id="RHEA:53908"/>
        <dbReference type="Rhea" id="RHEA-COMP:9752"/>
        <dbReference type="Rhea" id="RHEA-COMP:13707"/>
        <dbReference type="ChEBI" id="CHEBI:15378"/>
        <dbReference type="ChEBI" id="CHEBI:29969"/>
        <dbReference type="ChEBI" id="CHEBI:57287"/>
        <dbReference type="ChEBI" id="CHEBI:57332"/>
        <dbReference type="ChEBI" id="CHEBI:137954"/>
    </reaction>
    <physiologicalReaction direction="left-to-right" evidence="16">
        <dbReference type="Rhea" id="RHEA:53909"/>
    </physiologicalReaction>
</comment>
<keyword evidence="6" id="KW-0156">Chromatin regulator</keyword>
<evidence type="ECO:0000256" key="13">
    <source>
        <dbReference type="ARBA" id="ARBA00031133"/>
    </source>
</evidence>
<dbReference type="eggNOG" id="KOG2747">
    <property type="taxonomic scope" value="Eukaryota"/>
</dbReference>
<dbReference type="InterPro" id="IPR002717">
    <property type="entry name" value="HAT_MYST-type"/>
</dbReference>
<keyword evidence="9" id="KW-0010">Activator</keyword>
<dbReference type="EMBL" id="GG745382">
    <property type="protein sequence ID" value="KNE72676.1"/>
    <property type="molecule type" value="Genomic_DNA"/>
</dbReference>
<dbReference type="VEuPathDB" id="FungiDB:AMAG_20499"/>
<dbReference type="OrthoDB" id="787137at2759"/>
<dbReference type="InterPro" id="IPR016181">
    <property type="entry name" value="Acyl_CoA_acyltransferase"/>
</dbReference>
<feature type="domain" description="MYST-type HAT" evidence="23">
    <location>
        <begin position="1"/>
        <end position="69"/>
    </location>
</feature>
<evidence type="ECO:0000259" key="23">
    <source>
        <dbReference type="PROSITE" id="PS51726"/>
    </source>
</evidence>
<evidence type="ECO:0000256" key="19">
    <source>
        <dbReference type="ARBA" id="ARBA00074445"/>
    </source>
</evidence>
<evidence type="ECO:0000256" key="15">
    <source>
        <dbReference type="ARBA" id="ARBA00047557"/>
    </source>
</evidence>
<dbReference type="STRING" id="578462.A0A0L0TDC0"/>
<sequence>MPKTTLDELSQATAITVGDIQHTLHALGALRYYKGQHVICLSDKVIETHERNRAKARVNIDPACLDWKPPVLSAKERYLN</sequence>
<evidence type="ECO:0000256" key="17">
    <source>
        <dbReference type="ARBA" id="ARBA00047787"/>
    </source>
</evidence>
<dbReference type="PROSITE" id="PS51726">
    <property type="entry name" value="MYST_HAT"/>
    <property type="match status" value="1"/>
</dbReference>
<dbReference type="GO" id="GO:0035267">
    <property type="term" value="C:NuA4 histone acetyltransferase complex"/>
    <property type="evidence" value="ECO:0007669"/>
    <property type="project" value="UniProtKB-ARBA"/>
</dbReference>
<evidence type="ECO:0000256" key="1">
    <source>
        <dbReference type="ARBA" id="ARBA00010107"/>
    </source>
</evidence>
<evidence type="ECO:0000256" key="10">
    <source>
        <dbReference type="ARBA" id="ARBA00023163"/>
    </source>
</evidence>
<dbReference type="PANTHER" id="PTHR10615:SF218">
    <property type="entry name" value="HISTONE ACETYLTRANSFERASE ESA1"/>
    <property type="match status" value="1"/>
</dbReference>
<evidence type="ECO:0000256" key="8">
    <source>
        <dbReference type="ARBA" id="ARBA00023015"/>
    </source>
</evidence>
<accession>A0A0L0TDC0</accession>
<reference evidence="25" key="2">
    <citation type="submission" date="2009-11" db="EMBL/GenBank/DDBJ databases">
        <title>The Genome Sequence of Allomyces macrogynus strain ATCC 38327.</title>
        <authorList>
            <consortium name="The Broad Institute Genome Sequencing Platform"/>
            <person name="Russ C."/>
            <person name="Cuomo C."/>
            <person name="Shea T."/>
            <person name="Young S.K."/>
            <person name="Zeng Q."/>
            <person name="Koehrsen M."/>
            <person name="Haas B."/>
            <person name="Borodovsky M."/>
            <person name="Guigo R."/>
            <person name="Alvarado L."/>
            <person name="Berlin A."/>
            <person name="Borenstein D."/>
            <person name="Chen Z."/>
            <person name="Engels R."/>
            <person name="Freedman E."/>
            <person name="Gellesch M."/>
            <person name="Goldberg J."/>
            <person name="Griggs A."/>
            <person name="Gujja S."/>
            <person name="Heiman D."/>
            <person name="Hepburn T."/>
            <person name="Howarth C."/>
            <person name="Jen D."/>
            <person name="Larson L."/>
            <person name="Lewis B."/>
            <person name="Mehta T."/>
            <person name="Park D."/>
            <person name="Pearson M."/>
            <person name="Roberts A."/>
            <person name="Saif S."/>
            <person name="Shenoy N."/>
            <person name="Sisk P."/>
            <person name="Stolte C."/>
            <person name="Sykes S."/>
            <person name="Walk T."/>
            <person name="White J."/>
            <person name="Yandava C."/>
            <person name="Burger G."/>
            <person name="Gray M.W."/>
            <person name="Holland P.W.H."/>
            <person name="King N."/>
            <person name="Lang F.B.F."/>
            <person name="Roger A.J."/>
            <person name="Ruiz-Trillo I."/>
            <person name="Lander E."/>
            <person name="Nusbaum C."/>
        </authorList>
    </citation>
    <scope>NUCLEOTIDE SEQUENCE [LARGE SCALE GENOMIC DNA]</scope>
    <source>
        <strain evidence="25">ATCC 38327</strain>
    </source>
</reference>
<comment type="similarity">
    <text evidence="1">Belongs to the MYST (SAS/MOZ) family.</text>
</comment>
<keyword evidence="5" id="KW-0227">DNA damage</keyword>
<dbReference type="SUPFAM" id="SSF55729">
    <property type="entry name" value="Acyl-CoA N-acyltransferases (Nat)"/>
    <property type="match status" value="1"/>
</dbReference>
<organism evidence="24 25">
    <name type="scientific">Allomyces macrogynus (strain ATCC 38327)</name>
    <name type="common">Allomyces javanicus var. macrogynus</name>
    <dbReference type="NCBI Taxonomy" id="578462"/>
    <lineage>
        <taxon>Eukaryota</taxon>
        <taxon>Fungi</taxon>
        <taxon>Fungi incertae sedis</taxon>
        <taxon>Blastocladiomycota</taxon>
        <taxon>Blastocladiomycetes</taxon>
        <taxon>Blastocladiales</taxon>
        <taxon>Blastocladiaceae</taxon>
        <taxon>Allomyces</taxon>
    </lineage>
</organism>
<keyword evidence="25" id="KW-1185">Reference proteome</keyword>
<dbReference type="EC" id="2.3.1.48" evidence="2"/>
<dbReference type="GO" id="GO:0003682">
    <property type="term" value="F:chromatin binding"/>
    <property type="evidence" value="ECO:0007669"/>
    <property type="project" value="TreeGrafter"/>
</dbReference>
<evidence type="ECO:0000313" key="24">
    <source>
        <dbReference type="EMBL" id="KNE72676.1"/>
    </source>
</evidence>
<dbReference type="Proteomes" id="UP000054350">
    <property type="component" value="Unassembled WGS sequence"/>
</dbReference>
<keyword evidence="8" id="KW-0805">Transcription regulation</keyword>
<evidence type="ECO:0000256" key="21">
    <source>
        <dbReference type="ARBA" id="ARBA00076782"/>
    </source>
</evidence>
<reference evidence="24 25" key="1">
    <citation type="submission" date="2009-11" db="EMBL/GenBank/DDBJ databases">
        <title>Annotation of Allomyces macrogynus ATCC 38327.</title>
        <authorList>
            <consortium name="The Broad Institute Genome Sequencing Platform"/>
            <person name="Russ C."/>
            <person name="Cuomo C."/>
            <person name="Burger G."/>
            <person name="Gray M.W."/>
            <person name="Holland P.W.H."/>
            <person name="King N."/>
            <person name="Lang F.B.F."/>
            <person name="Roger A.J."/>
            <person name="Ruiz-Trillo I."/>
            <person name="Young S.K."/>
            <person name="Zeng Q."/>
            <person name="Gargeya S."/>
            <person name="Fitzgerald M."/>
            <person name="Haas B."/>
            <person name="Abouelleil A."/>
            <person name="Alvarado L."/>
            <person name="Arachchi H.M."/>
            <person name="Berlin A."/>
            <person name="Chapman S.B."/>
            <person name="Gearin G."/>
            <person name="Goldberg J."/>
            <person name="Griggs A."/>
            <person name="Gujja S."/>
            <person name="Hansen M."/>
            <person name="Heiman D."/>
            <person name="Howarth C."/>
            <person name="Larimer J."/>
            <person name="Lui A."/>
            <person name="MacDonald P.J.P."/>
            <person name="McCowen C."/>
            <person name="Montmayeur A."/>
            <person name="Murphy C."/>
            <person name="Neiman D."/>
            <person name="Pearson M."/>
            <person name="Priest M."/>
            <person name="Roberts A."/>
            <person name="Saif S."/>
            <person name="Shea T."/>
            <person name="Sisk P."/>
            <person name="Stolte C."/>
            <person name="Sykes S."/>
            <person name="Wortman J."/>
            <person name="Nusbaum C."/>
            <person name="Birren B."/>
        </authorList>
    </citation>
    <scope>NUCLEOTIDE SEQUENCE [LARGE SCALE GENOMIC DNA]</scope>
    <source>
        <strain evidence="24 25">ATCC 38327</strain>
    </source>
</reference>
<evidence type="ECO:0000256" key="9">
    <source>
        <dbReference type="ARBA" id="ARBA00023159"/>
    </source>
</evidence>
<evidence type="ECO:0000256" key="4">
    <source>
        <dbReference type="ARBA" id="ARBA00022679"/>
    </source>
</evidence>
<dbReference type="GO" id="GO:0005634">
    <property type="term" value="C:nucleus"/>
    <property type="evidence" value="ECO:0007669"/>
    <property type="project" value="TreeGrafter"/>
</dbReference>
<dbReference type="GO" id="GO:0003712">
    <property type="term" value="F:transcription coregulator activity"/>
    <property type="evidence" value="ECO:0007669"/>
    <property type="project" value="TreeGrafter"/>
</dbReference>
<gene>
    <name evidence="24" type="ORF">AMAG_20499</name>
</gene>
<keyword evidence="4" id="KW-0808">Transferase</keyword>
<dbReference type="GO" id="GO:0010485">
    <property type="term" value="F:histone H4 acetyltransferase activity"/>
    <property type="evidence" value="ECO:0007669"/>
    <property type="project" value="UniProtKB-ARBA"/>
</dbReference>
<dbReference type="InterPro" id="IPR036388">
    <property type="entry name" value="WH-like_DNA-bd_sf"/>
</dbReference>
<name>A0A0L0TDC0_ALLM3</name>
<evidence type="ECO:0000313" key="25">
    <source>
        <dbReference type="Proteomes" id="UP000054350"/>
    </source>
</evidence>
<protein>
    <recommendedName>
        <fullName evidence="3">Histone acetyltransferase ESA1</fullName>
        <ecNumber evidence="2">2.3.1.48</ecNumber>
    </recommendedName>
    <alternativeName>
        <fullName evidence="19">Histone acetyltransferase esa1</fullName>
    </alternativeName>
    <alternativeName>
        <fullName evidence="12 20">protein 2-hydroxyisobutyryltransferase ESA1</fullName>
    </alternativeName>
    <alternativeName>
        <fullName evidence="14 21">protein acetyltransferase ESA1</fullName>
    </alternativeName>
    <alternativeName>
        <fullName evidence="13 22">protein crotonyltransferase ESA1</fullName>
    </alternativeName>
</protein>
<evidence type="ECO:0000256" key="11">
    <source>
        <dbReference type="ARBA" id="ARBA00023204"/>
    </source>
</evidence>
<evidence type="ECO:0000256" key="20">
    <source>
        <dbReference type="ARBA" id="ARBA00075313"/>
    </source>
</evidence>
<keyword evidence="7" id="KW-0007">Acetylation</keyword>
<dbReference type="PANTHER" id="PTHR10615">
    <property type="entry name" value="HISTONE ACETYLTRANSFERASE"/>
    <property type="match status" value="1"/>
</dbReference>
<evidence type="ECO:0000256" key="2">
    <source>
        <dbReference type="ARBA" id="ARBA00013184"/>
    </source>
</evidence>
<evidence type="ECO:0000256" key="22">
    <source>
        <dbReference type="ARBA" id="ARBA00077673"/>
    </source>
</evidence>
<dbReference type="GO" id="GO:0006357">
    <property type="term" value="P:regulation of transcription by RNA polymerase II"/>
    <property type="evidence" value="ECO:0007669"/>
    <property type="project" value="TreeGrafter"/>
</dbReference>
<evidence type="ECO:0000256" key="12">
    <source>
        <dbReference type="ARBA" id="ARBA00031065"/>
    </source>
</evidence>
<dbReference type="GO" id="GO:0006281">
    <property type="term" value="P:DNA repair"/>
    <property type="evidence" value="ECO:0007669"/>
    <property type="project" value="UniProtKB-KW"/>
</dbReference>
<dbReference type="Gene3D" id="1.10.10.10">
    <property type="entry name" value="Winged helix-like DNA-binding domain superfamily/Winged helix DNA-binding domain"/>
    <property type="match status" value="1"/>
</dbReference>
<dbReference type="FunFam" id="1.10.10.10:FF:000526">
    <property type="entry name" value="Histone acetyltransferase"/>
    <property type="match status" value="1"/>
</dbReference>
<evidence type="ECO:0000256" key="16">
    <source>
        <dbReference type="ARBA" id="ARBA00047752"/>
    </source>
</evidence>
<evidence type="ECO:0000256" key="5">
    <source>
        <dbReference type="ARBA" id="ARBA00022763"/>
    </source>
</evidence>
<comment type="catalytic activity">
    <reaction evidence="17">
        <text>L-lysyl-[protein] + acetyl-CoA = N(6)-acetyl-L-lysyl-[protein] + CoA + H(+)</text>
        <dbReference type="Rhea" id="RHEA:45948"/>
        <dbReference type="Rhea" id="RHEA-COMP:9752"/>
        <dbReference type="Rhea" id="RHEA-COMP:10731"/>
        <dbReference type="ChEBI" id="CHEBI:15378"/>
        <dbReference type="ChEBI" id="CHEBI:29969"/>
        <dbReference type="ChEBI" id="CHEBI:57287"/>
        <dbReference type="ChEBI" id="CHEBI:57288"/>
        <dbReference type="ChEBI" id="CHEBI:61930"/>
    </reaction>
    <physiologicalReaction direction="left-to-right" evidence="17">
        <dbReference type="Rhea" id="RHEA:45949"/>
    </physiologicalReaction>
</comment>
<evidence type="ECO:0000256" key="7">
    <source>
        <dbReference type="ARBA" id="ARBA00022990"/>
    </source>
</evidence>
<comment type="catalytic activity">
    <reaction evidence="15">
        <text>2-hydroxyisobutanoyl-CoA + L-lysyl-[protein] = N(6)-(2-hydroxyisobutanoyl)-L-lysyl-[protein] + CoA + H(+)</text>
        <dbReference type="Rhea" id="RHEA:24180"/>
        <dbReference type="Rhea" id="RHEA-COMP:9752"/>
        <dbReference type="Rhea" id="RHEA-COMP:15921"/>
        <dbReference type="ChEBI" id="CHEBI:15378"/>
        <dbReference type="ChEBI" id="CHEBI:29969"/>
        <dbReference type="ChEBI" id="CHEBI:57287"/>
        <dbReference type="ChEBI" id="CHEBI:131780"/>
        <dbReference type="ChEBI" id="CHEBI:144968"/>
    </reaction>
    <physiologicalReaction direction="left-to-right" evidence="15">
        <dbReference type="Rhea" id="RHEA:24181"/>
    </physiologicalReaction>
</comment>
<evidence type="ECO:0000256" key="18">
    <source>
        <dbReference type="ARBA" id="ARBA00048940"/>
    </source>
</evidence>
<proteinExistence type="inferred from homology"/>
<keyword evidence="11" id="KW-0234">DNA repair</keyword>
<comment type="catalytic activity">
    <reaction evidence="18">
        <text>L-lysyl-[histone] + acetyl-CoA = N(6)-acetyl-L-lysyl-[histone] + CoA + H(+)</text>
        <dbReference type="Rhea" id="RHEA:21992"/>
        <dbReference type="Rhea" id="RHEA-COMP:9845"/>
        <dbReference type="Rhea" id="RHEA-COMP:11338"/>
        <dbReference type="ChEBI" id="CHEBI:15378"/>
        <dbReference type="ChEBI" id="CHEBI:29969"/>
        <dbReference type="ChEBI" id="CHEBI:57287"/>
        <dbReference type="ChEBI" id="CHEBI:57288"/>
        <dbReference type="ChEBI" id="CHEBI:61930"/>
        <dbReference type="EC" id="2.3.1.48"/>
    </reaction>
    <physiologicalReaction direction="left-to-right" evidence="18">
        <dbReference type="Rhea" id="RHEA:21993"/>
    </physiologicalReaction>
</comment>
<keyword evidence="10" id="KW-0804">Transcription</keyword>
<evidence type="ECO:0000256" key="14">
    <source>
        <dbReference type="ARBA" id="ARBA00031553"/>
    </source>
</evidence>